<reference evidence="13 14" key="1">
    <citation type="submission" date="2018-06" db="EMBL/GenBank/DDBJ databases">
        <authorList>
            <consortium name="Pathogen Informatics"/>
            <person name="Doyle S."/>
        </authorList>
    </citation>
    <scope>NUCLEOTIDE SEQUENCE [LARGE SCALE GENOMIC DNA]</scope>
    <source>
        <strain evidence="13 14">NCTC12020</strain>
    </source>
</reference>
<feature type="binding site" evidence="9">
    <location>
        <position position="46"/>
    </location>
    <ligand>
        <name>ATP</name>
        <dbReference type="ChEBI" id="CHEBI:30616"/>
    </ligand>
</feature>
<evidence type="ECO:0000256" key="3">
    <source>
        <dbReference type="ARBA" id="ARBA00022679"/>
    </source>
</evidence>
<evidence type="ECO:0000259" key="12">
    <source>
        <dbReference type="PROSITE" id="PS51178"/>
    </source>
</evidence>
<dbReference type="SUPFAM" id="SSF56112">
    <property type="entry name" value="Protein kinase-like (PK-like)"/>
    <property type="match status" value="1"/>
</dbReference>
<feature type="domain" description="Protein kinase" evidence="11">
    <location>
        <begin position="17"/>
        <end position="281"/>
    </location>
</feature>
<evidence type="ECO:0000256" key="2">
    <source>
        <dbReference type="ARBA" id="ARBA00022527"/>
    </source>
</evidence>
<dbReference type="PANTHER" id="PTHR43289">
    <property type="entry name" value="MITOGEN-ACTIVATED PROTEIN KINASE KINASE KINASE 20-RELATED"/>
    <property type="match status" value="1"/>
</dbReference>
<evidence type="ECO:0000256" key="7">
    <source>
        <dbReference type="ARBA" id="ARBA00047899"/>
    </source>
</evidence>
<dbReference type="CDD" id="cd06577">
    <property type="entry name" value="PASTA_pknB"/>
    <property type="match status" value="3"/>
</dbReference>
<keyword evidence="10" id="KW-0472">Membrane</keyword>
<dbReference type="EC" id="2.7.11.1" evidence="1"/>
<evidence type="ECO:0000313" key="13">
    <source>
        <dbReference type="EMBL" id="SUP40717.1"/>
    </source>
</evidence>
<accession>A0A380NJ26</accession>
<dbReference type="RefSeq" id="WP_115309624.1">
    <property type="nucleotide sequence ID" value="NZ_UHIO01000001.1"/>
</dbReference>
<dbReference type="Pfam" id="PF03793">
    <property type="entry name" value="PASTA"/>
    <property type="match status" value="3"/>
</dbReference>
<evidence type="ECO:0000259" key="11">
    <source>
        <dbReference type="PROSITE" id="PS50011"/>
    </source>
</evidence>
<comment type="catalytic activity">
    <reaction evidence="7">
        <text>L-threonyl-[protein] + ATP = O-phospho-L-threonyl-[protein] + ADP + H(+)</text>
        <dbReference type="Rhea" id="RHEA:46608"/>
        <dbReference type="Rhea" id="RHEA-COMP:11060"/>
        <dbReference type="Rhea" id="RHEA-COMP:11605"/>
        <dbReference type="ChEBI" id="CHEBI:15378"/>
        <dbReference type="ChEBI" id="CHEBI:30013"/>
        <dbReference type="ChEBI" id="CHEBI:30616"/>
        <dbReference type="ChEBI" id="CHEBI:61977"/>
        <dbReference type="ChEBI" id="CHEBI:456216"/>
        <dbReference type="EC" id="2.7.11.1"/>
    </reaction>
</comment>
<organism evidence="13 14">
    <name type="scientific">Veillonella criceti</name>
    <dbReference type="NCBI Taxonomy" id="103891"/>
    <lineage>
        <taxon>Bacteria</taxon>
        <taxon>Bacillati</taxon>
        <taxon>Bacillota</taxon>
        <taxon>Negativicutes</taxon>
        <taxon>Veillonellales</taxon>
        <taxon>Veillonellaceae</taxon>
        <taxon>Veillonella</taxon>
    </lineage>
</organism>
<keyword evidence="3 13" id="KW-0808">Transferase</keyword>
<dbReference type="Gene3D" id="1.10.510.10">
    <property type="entry name" value="Transferase(Phosphotransferase) domain 1"/>
    <property type="match status" value="1"/>
</dbReference>
<dbReference type="InterPro" id="IPR008271">
    <property type="entry name" value="Ser/Thr_kinase_AS"/>
</dbReference>
<dbReference type="FunFam" id="3.30.200.20:FF:000035">
    <property type="entry name" value="Serine/threonine protein kinase Stk1"/>
    <property type="match status" value="1"/>
</dbReference>
<protein>
    <recommendedName>
        <fullName evidence="1">non-specific serine/threonine protein kinase</fullName>
        <ecNumber evidence="1">2.7.11.1</ecNumber>
    </recommendedName>
</protein>
<evidence type="ECO:0000256" key="1">
    <source>
        <dbReference type="ARBA" id="ARBA00012513"/>
    </source>
</evidence>
<dbReference type="GO" id="GO:0004674">
    <property type="term" value="F:protein serine/threonine kinase activity"/>
    <property type="evidence" value="ECO:0007669"/>
    <property type="project" value="UniProtKB-KW"/>
</dbReference>
<keyword evidence="10" id="KW-1133">Transmembrane helix</keyword>
<dbReference type="Proteomes" id="UP000255367">
    <property type="component" value="Unassembled WGS sequence"/>
</dbReference>
<dbReference type="PROSITE" id="PS51178">
    <property type="entry name" value="PASTA"/>
    <property type="match status" value="3"/>
</dbReference>
<dbReference type="NCBIfam" id="NF033483">
    <property type="entry name" value="PknB_PASTA_kin"/>
    <property type="match status" value="1"/>
</dbReference>
<dbReference type="PANTHER" id="PTHR43289:SF34">
    <property type="entry name" value="SERINE_THREONINE-PROTEIN KINASE YBDM-RELATED"/>
    <property type="match status" value="1"/>
</dbReference>
<evidence type="ECO:0000256" key="6">
    <source>
        <dbReference type="ARBA" id="ARBA00022840"/>
    </source>
</evidence>
<dbReference type="InterPro" id="IPR000719">
    <property type="entry name" value="Prot_kinase_dom"/>
</dbReference>
<dbReference type="FunFam" id="1.10.510.10:FF:000021">
    <property type="entry name" value="Serine/threonine protein kinase"/>
    <property type="match status" value="1"/>
</dbReference>
<keyword evidence="10" id="KW-0812">Transmembrane</keyword>
<keyword evidence="4 9" id="KW-0547">Nucleotide-binding</keyword>
<feature type="domain" description="PASTA" evidence="12">
    <location>
        <begin position="497"/>
        <end position="561"/>
    </location>
</feature>
<evidence type="ECO:0000256" key="10">
    <source>
        <dbReference type="SAM" id="Phobius"/>
    </source>
</evidence>
<keyword evidence="5 13" id="KW-0418">Kinase</keyword>
<evidence type="ECO:0000256" key="8">
    <source>
        <dbReference type="ARBA" id="ARBA00048679"/>
    </source>
</evidence>
<dbReference type="PROSITE" id="PS00107">
    <property type="entry name" value="PROTEIN_KINASE_ATP"/>
    <property type="match status" value="1"/>
</dbReference>
<evidence type="ECO:0000256" key="5">
    <source>
        <dbReference type="ARBA" id="ARBA00022777"/>
    </source>
</evidence>
<feature type="domain" description="PASTA" evidence="12">
    <location>
        <begin position="361"/>
        <end position="427"/>
    </location>
</feature>
<keyword evidence="2" id="KW-0723">Serine/threonine-protein kinase</keyword>
<dbReference type="SMART" id="SM00220">
    <property type="entry name" value="S_TKc"/>
    <property type="match status" value="1"/>
</dbReference>
<evidence type="ECO:0000313" key="14">
    <source>
        <dbReference type="Proteomes" id="UP000255367"/>
    </source>
</evidence>
<dbReference type="CDD" id="cd14014">
    <property type="entry name" value="STKc_PknB_like"/>
    <property type="match status" value="1"/>
</dbReference>
<feature type="transmembrane region" description="Helical" evidence="10">
    <location>
        <begin position="336"/>
        <end position="360"/>
    </location>
</feature>
<dbReference type="PROSITE" id="PS00108">
    <property type="entry name" value="PROTEIN_KINASE_ST"/>
    <property type="match status" value="1"/>
</dbReference>
<dbReference type="EMBL" id="UHIO01000001">
    <property type="protein sequence ID" value="SUP40717.1"/>
    <property type="molecule type" value="Genomic_DNA"/>
</dbReference>
<dbReference type="OrthoDB" id="9788659at2"/>
<dbReference type="AlphaFoldDB" id="A0A380NJ26"/>
<dbReference type="InterPro" id="IPR005543">
    <property type="entry name" value="PASTA_dom"/>
</dbReference>
<keyword evidence="6 9" id="KW-0067">ATP-binding</keyword>
<dbReference type="SMART" id="SM00740">
    <property type="entry name" value="PASTA"/>
    <property type="match status" value="3"/>
</dbReference>
<dbReference type="InterPro" id="IPR011009">
    <property type="entry name" value="Kinase-like_dom_sf"/>
</dbReference>
<dbReference type="SUPFAM" id="SSF54184">
    <property type="entry name" value="Penicillin-binding protein 2x (pbp-2x), c-terminal domain"/>
    <property type="match status" value="3"/>
</dbReference>
<sequence>MKETATKLQGLILDNRYKIISKIGVGGMADVFKGEDLLLGRPVAIKVLHQNFAGDDDFVARFKREAQAAGKLSHPNIVSMYDVGFDQGYHYIVMEYIEGETLKEYITRHERLSIDNAVKFTIAIAEGLEHAHAMGIVHCDIKPHNVLITKQGRIKVTDFGIARAMNAGTTMMYTNSIMGSAHYLSPEQASGKPVNGSTDIYSLGAVLYEMLTGRVPYEGETPISVALKHVREKLIPPTRFNPSIPTLLESAVIKALAKRPEERFSNITDMIAALRMSQGFVNSNSGRRVPHDFGTQVMVPVTESPYGDVDDEDTYYGGEPIKEGWLAKLSRLPQKYILLGAFFVFLLAFAWAFLSFGNFWSNATVDVPNVVGKQVSVAKHILEDNHLRVSTSEVSNPDVPAGQVISQSPEAGEQVKEQRTVHLVVSKGVGDITMPDLTGMTLDQAKSRLKGLGLVVGKITTASEEGKEDGVILMQSPPGDSKVTKGTTVDITVNRVKSQKVELPNLVGMTIKEAKEALSSLGLSVGPIGGSSDEAALVTAQSPEPGSSLDANTAVSLTGEVKKEVPAPTATNNTVTKGTVDITVPSGKANQSVRIVVADDAGSHTVFDGTAQPGERIVKDVSGTGKVQIQVYLNGALVQDQTL</sequence>
<dbReference type="Gene3D" id="3.30.200.20">
    <property type="entry name" value="Phosphorylase Kinase, domain 1"/>
    <property type="match status" value="1"/>
</dbReference>
<dbReference type="InterPro" id="IPR017441">
    <property type="entry name" value="Protein_kinase_ATP_BS"/>
</dbReference>
<evidence type="ECO:0000256" key="4">
    <source>
        <dbReference type="ARBA" id="ARBA00022741"/>
    </source>
</evidence>
<dbReference type="PROSITE" id="PS50011">
    <property type="entry name" value="PROTEIN_KINASE_DOM"/>
    <property type="match status" value="1"/>
</dbReference>
<gene>
    <name evidence="13" type="primary">prkC</name>
    <name evidence="13" type="ORF">NCTC12020_00371</name>
</gene>
<feature type="domain" description="PASTA" evidence="12">
    <location>
        <begin position="428"/>
        <end position="495"/>
    </location>
</feature>
<name>A0A380NJ26_9FIRM</name>
<keyword evidence="14" id="KW-1185">Reference proteome</keyword>
<dbReference type="GO" id="GO:0106310">
    <property type="term" value="F:protein serine kinase activity"/>
    <property type="evidence" value="ECO:0007669"/>
    <property type="project" value="RHEA"/>
</dbReference>
<comment type="catalytic activity">
    <reaction evidence="8">
        <text>L-seryl-[protein] + ATP = O-phospho-L-seryl-[protein] + ADP + H(+)</text>
        <dbReference type="Rhea" id="RHEA:17989"/>
        <dbReference type="Rhea" id="RHEA-COMP:9863"/>
        <dbReference type="Rhea" id="RHEA-COMP:11604"/>
        <dbReference type="ChEBI" id="CHEBI:15378"/>
        <dbReference type="ChEBI" id="CHEBI:29999"/>
        <dbReference type="ChEBI" id="CHEBI:30616"/>
        <dbReference type="ChEBI" id="CHEBI:83421"/>
        <dbReference type="ChEBI" id="CHEBI:456216"/>
        <dbReference type="EC" id="2.7.11.1"/>
    </reaction>
</comment>
<proteinExistence type="predicted"/>
<evidence type="ECO:0000256" key="9">
    <source>
        <dbReference type="PROSITE-ProRule" id="PRU10141"/>
    </source>
</evidence>
<dbReference type="GO" id="GO:0005524">
    <property type="term" value="F:ATP binding"/>
    <property type="evidence" value="ECO:0007669"/>
    <property type="project" value="UniProtKB-UniRule"/>
</dbReference>
<dbReference type="Gene3D" id="3.30.10.20">
    <property type="match status" value="3"/>
</dbReference>
<dbReference type="Pfam" id="PF00069">
    <property type="entry name" value="Pkinase"/>
    <property type="match status" value="1"/>
</dbReference>